<feature type="compositionally biased region" description="Low complexity" evidence="1">
    <location>
        <begin position="142"/>
        <end position="160"/>
    </location>
</feature>
<feature type="compositionally biased region" description="Polar residues" evidence="1">
    <location>
        <begin position="128"/>
        <end position="138"/>
    </location>
</feature>
<evidence type="ECO:0000313" key="3">
    <source>
        <dbReference type="EMBL" id="OAF61546.1"/>
    </source>
</evidence>
<feature type="region of interest" description="Disordered" evidence="1">
    <location>
        <begin position="1"/>
        <end position="46"/>
    </location>
</feature>
<organism evidence="3">
    <name type="scientific">Pseudogymnoascus destructans</name>
    <dbReference type="NCBI Taxonomy" id="655981"/>
    <lineage>
        <taxon>Eukaryota</taxon>
        <taxon>Fungi</taxon>
        <taxon>Dikarya</taxon>
        <taxon>Ascomycota</taxon>
        <taxon>Pezizomycotina</taxon>
        <taxon>Leotiomycetes</taxon>
        <taxon>Thelebolales</taxon>
        <taxon>Thelebolaceae</taxon>
        <taxon>Pseudogymnoascus</taxon>
    </lineage>
</organism>
<feature type="compositionally biased region" description="Low complexity" evidence="1">
    <location>
        <begin position="33"/>
        <end position="44"/>
    </location>
</feature>
<accession>A0A177AHI0</accession>
<reference evidence="3" key="1">
    <citation type="submission" date="2016-03" db="EMBL/GenBank/DDBJ databases">
        <title>Updated assembly of Pseudogymnoascus destructans, the fungus causing white-nose syndrome of bats.</title>
        <authorList>
            <person name="Palmer J.M."/>
            <person name="Drees K.P."/>
            <person name="Foster J.T."/>
            <person name="Lindner D.L."/>
        </authorList>
    </citation>
    <scope>NUCLEOTIDE SEQUENCE [LARGE SCALE GENOMIC DNA]</scope>
    <source>
        <strain evidence="3">20631-21</strain>
    </source>
</reference>
<dbReference type="VEuPathDB" id="FungiDB:GMDG_01497"/>
<feature type="region of interest" description="Disordered" evidence="1">
    <location>
        <begin position="415"/>
        <end position="444"/>
    </location>
</feature>
<feature type="region of interest" description="Disordered" evidence="1">
    <location>
        <begin position="200"/>
        <end position="226"/>
    </location>
</feature>
<dbReference type="OrthoDB" id="10350167at2759"/>
<gene>
    <name evidence="3" type="ORF">VC83_02173</name>
</gene>
<feature type="region of interest" description="Disordered" evidence="1">
    <location>
        <begin position="59"/>
        <end position="81"/>
    </location>
</feature>
<proteinExistence type="predicted"/>
<name>A0A177AHI0_9PEZI</name>
<dbReference type="InterPro" id="IPR057684">
    <property type="entry name" value="DUF7924"/>
</dbReference>
<dbReference type="EMBL" id="KV441389">
    <property type="protein sequence ID" value="OAF61546.1"/>
    <property type="molecule type" value="Genomic_DNA"/>
</dbReference>
<protein>
    <recommendedName>
        <fullName evidence="2">DUF7924 domain-containing protein</fullName>
    </recommendedName>
</protein>
<dbReference type="AlphaFoldDB" id="A0A177AHI0"/>
<dbReference type="Proteomes" id="UP000077154">
    <property type="component" value="Unassembled WGS sequence"/>
</dbReference>
<dbReference type="GeneID" id="36285257"/>
<feature type="domain" description="DUF7924" evidence="2">
    <location>
        <begin position="216"/>
        <end position="382"/>
    </location>
</feature>
<evidence type="ECO:0000259" key="2">
    <source>
        <dbReference type="Pfam" id="PF25545"/>
    </source>
</evidence>
<sequence length="601" mass="66509">MKRKQAAASPSHSLAKKQKRERQHRDLDTRPLSSAASPTATPSPGWKWRWTARFDSFHSHAESEFEPKPKSYCAQPRRQSDCWNSSDFKSITQSEFKFPLLRRSLSLPNISDLRSLPLVARLSKHNIQAMSSNPTQPLTPAKSTSSKSHSQFSPSKSSTSNLNPARAAEKLQWADILDEDAGEEALALRPELRERIEQIVNGERRSSMKPGSVQKFRSTKKQMASRNEATIATRLMPFLVKEKRSASRQGEDELDLQGLAACSDEAAPEVMSQSFETDGLDWNISAPFHSNSVPIPVRLSHSSQASAELGLKNPAPDLTYGFQRSEFSSDELRLLSQSGLEVAKDIVSPFFVVEWKAWRGNLLDAKVQARRAGAAMVWGRRRARDAIKVAGAVPGMHTGAGARVIEDLDSGLGSPMDLDATRTAEGEQPRTSPARVFSTSTQARDDDYPDSDLNAIAFSCVISPDIVFFYVHWAEESQASPLNSVAHPASAAALPNSFSESTFSDTNSTLQSSFSSLAANPSLPQYPKYHTALLAKHFLDAESVSNIRICMHNILEWGLERRKAAVKNEADALVQAEEKGRVRTREELRGVEERIGKKRKI</sequence>
<dbReference type="RefSeq" id="XP_024326821.1">
    <property type="nucleotide sequence ID" value="XM_024465841.1"/>
</dbReference>
<evidence type="ECO:0000256" key="1">
    <source>
        <dbReference type="SAM" id="MobiDB-lite"/>
    </source>
</evidence>
<feature type="compositionally biased region" description="Basic and acidic residues" evidence="1">
    <location>
        <begin position="419"/>
        <end position="428"/>
    </location>
</feature>
<feature type="compositionally biased region" description="Basic and acidic residues" evidence="1">
    <location>
        <begin position="59"/>
        <end position="69"/>
    </location>
</feature>
<feature type="region of interest" description="Disordered" evidence="1">
    <location>
        <begin position="128"/>
        <end position="164"/>
    </location>
</feature>
<dbReference type="Pfam" id="PF25545">
    <property type="entry name" value="DUF7924"/>
    <property type="match status" value="1"/>
</dbReference>